<proteinExistence type="predicted"/>
<dbReference type="RefSeq" id="XP_024890315.1">
    <property type="nucleotide sequence ID" value="XM_025034547.1"/>
</dbReference>
<accession>A0A6J1RC16</accession>
<evidence type="ECO:0000313" key="3">
    <source>
        <dbReference type="RefSeq" id="XP_024890315.1"/>
    </source>
</evidence>
<feature type="region of interest" description="Disordered" evidence="1">
    <location>
        <begin position="63"/>
        <end position="82"/>
    </location>
</feature>
<feature type="region of interest" description="Disordered" evidence="1">
    <location>
        <begin position="1"/>
        <end position="20"/>
    </location>
</feature>
<feature type="compositionally biased region" description="Basic and acidic residues" evidence="1">
    <location>
        <begin position="1"/>
        <end position="11"/>
    </location>
</feature>
<evidence type="ECO:0000256" key="1">
    <source>
        <dbReference type="SAM" id="MobiDB-lite"/>
    </source>
</evidence>
<dbReference type="AlphaFoldDB" id="A0A6J1RC16"/>
<reference evidence="3" key="1">
    <citation type="submission" date="2025-08" db="UniProtKB">
        <authorList>
            <consortium name="RefSeq"/>
        </authorList>
    </citation>
    <scope>IDENTIFICATION</scope>
    <source>
        <tissue evidence="3">Whole body</tissue>
    </source>
</reference>
<protein>
    <submittedName>
        <fullName evidence="3">Uncharacterized protein LOC112466453</fullName>
    </submittedName>
</protein>
<evidence type="ECO:0000313" key="2">
    <source>
        <dbReference type="Proteomes" id="UP000504618"/>
    </source>
</evidence>
<name>A0A6J1RC16_9HYME</name>
<dbReference type="Proteomes" id="UP000504618">
    <property type="component" value="Unplaced"/>
</dbReference>
<gene>
    <name evidence="3" type="primary">LOC112466453</name>
</gene>
<dbReference type="GeneID" id="112466453"/>
<organism evidence="2 3">
    <name type="scientific">Temnothorax curvispinosus</name>
    <dbReference type="NCBI Taxonomy" id="300111"/>
    <lineage>
        <taxon>Eukaryota</taxon>
        <taxon>Metazoa</taxon>
        <taxon>Ecdysozoa</taxon>
        <taxon>Arthropoda</taxon>
        <taxon>Hexapoda</taxon>
        <taxon>Insecta</taxon>
        <taxon>Pterygota</taxon>
        <taxon>Neoptera</taxon>
        <taxon>Endopterygota</taxon>
        <taxon>Hymenoptera</taxon>
        <taxon>Apocrita</taxon>
        <taxon>Aculeata</taxon>
        <taxon>Formicoidea</taxon>
        <taxon>Formicidae</taxon>
        <taxon>Myrmicinae</taxon>
        <taxon>Temnothorax</taxon>
    </lineage>
</organism>
<keyword evidence="2" id="KW-1185">Reference proteome</keyword>
<sequence>MEVSDEVREDNGYQATDSDQLINNRVKTGLSEKDFDKIIKEINTERPKEKEAWTVVRHGDRSCAKRRKTGDANNPEDVKKNKKEMCNSRGSDLLVNQASANLDAFTGAHAVPADDARDPGMLNSQVPPVITRDMEMRNTQATVEREIYRIRTHKERM</sequence>